<gene>
    <name evidence="2" type="ORF">J2S03_003463</name>
</gene>
<comment type="caution">
    <text evidence="2">The sequence shown here is derived from an EMBL/GenBank/DDBJ whole genome shotgun (WGS) entry which is preliminary data.</text>
</comment>
<dbReference type="InterPro" id="IPR036388">
    <property type="entry name" value="WH-like_DNA-bd_sf"/>
</dbReference>
<feature type="domain" description="Fido" evidence="1">
    <location>
        <begin position="111"/>
        <end position="268"/>
    </location>
</feature>
<evidence type="ECO:0000313" key="2">
    <source>
        <dbReference type="EMBL" id="MDQ0191592.1"/>
    </source>
</evidence>
<keyword evidence="3" id="KW-1185">Reference proteome</keyword>
<dbReference type="PANTHER" id="PTHR13504">
    <property type="entry name" value="FIDO DOMAIN-CONTAINING PROTEIN DDB_G0283145"/>
    <property type="match status" value="1"/>
</dbReference>
<organism evidence="2 3">
    <name type="scientific">Alicyclobacillus cycloheptanicus</name>
    <dbReference type="NCBI Taxonomy" id="1457"/>
    <lineage>
        <taxon>Bacteria</taxon>
        <taxon>Bacillati</taxon>
        <taxon>Bacillota</taxon>
        <taxon>Bacilli</taxon>
        <taxon>Bacillales</taxon>
        <taxon>Alicyclobacillaceae</taxon>
        <taxon>Alicyclobacillus</taxon>
    </lineage>
</organism>
<dbReference type="Proteomes" id="UP001232973">
    <property type="component" value="Unassembled WGS sequence"/>
</dbReference>
<dbReference type="Gene3D" id="1.10.3290.10">
    <property type="entry name" value="Fido-like domain"/>
    <property type="match status" value="1"/>
</dbReference>
<dbReference type="RefSeq" id="WP_274457025.1">
    <property type="nucleotide sequence ID" value="NZ_CP067097.1"/>
</dbReference>
<accession>A0ABT9XMQ2</accession>
<name>A0ABT9XMQ2_9BACL</name>
<protein>
    <submittedName>
        <fullName evidence="2">Fic family protein</fullName>
    </submittedName>
</protein>
<proteinExistence type="predicted"/>
<dbReference type="InterPro" id="IPR036597">
    <property type="entry name" value="Fido-like_dom_sf"/>
</dbReference>
<dbReference type="SUPFAM" id="SSF140931">
    <property type="entry name" value="Fic-like"/>
    <property type="match status" value="1"/>
</dbReference>
<dbReference type="EMBL" id="JAUSTP010000058">
    <property type="protein sequence ID" value="MDQ0191592.1"/>
    <property type="molecule type" value="Genomic_DNA"/>
</dbReference>
<dbReference type="Gene3D" id="1.10.10.10">
    <property type="entry name" value="Winged helix-like DNA-binding domain superfamily/Winged helix DNA-binding domain"/>
    <property type="match status" value="1"/>
</dbReference>
<evidence type="ECO:0000259" key="1">
    <source>
        <dbReference type="PROSITE" id="PS51459"/>
    </source>
</evidence>
<dbReference type="PANTHER" id="PTHR13504:SF38">
    <property type="entry name" value="FIDO DOMAIN-CONTAINING PROTEIN"/>
    <property type="match status" value="1"/>
</dbReference>
<reference evidence="2 3" key="1">
    <citation type="submission" date="2023-07" db="EMBL/GenBank/DDBJ databases">
        <title>Genomic Encyclopedia of Type Strains, Phase IV (KMG-IV): sequencing the most valuable type-strain genomes for metagenomic binning, comparative biology and taxonomic classification.</title>
        <authorList>
            <person name="Goeker M."/>
        </authorList>
    </citation>
    <scope>NUCLEOTIDE SEQUENCE [LARGE SCALE GENOMIC DNA]</scope>
    <source>
        <strain evidence="2 3">DSM 4006</strain>
    </source>
</reference>
<dbReference type="InterPro" id="IPR003812">
    <property type="entry name" value="Fido"/>
</dbReference>
<dbReference type="InterPro" id="IPR040198">
    <property type="entry name" value="Fido_containing"/>
</dbReference>
<dbReference type="PROSITE" id="PS51459">
    <property type="entry name" value="FIDO"/>
    <property type="match status" value="1"/>
</dbReference>
<sequence>MSSFANNYLAQHSSHIASMEVLQLIADISERKGKQAYYEDRAPELLKQLQHIATIQSTESSNRLEGIVVGNQRLKELVEERTTPQSRSENEVAGYRAVLNQIHASGADIPIRPGVILQLHRLLYSFSPGEGGKWKPKDNQITEKYPDGTERIRFTPTPAILTPEAMEMLCNEYANAIQDQSPHPLIVMAAFILDFLCIHPFWDGNGRMSRLLTLLCLYHGGYNVGRYISLEKIVEDTKEQYYQALYDSSQGWHEGQHDLLPWLRYFLGVILRAYRDLEDRAAVVRRTRGEKSARIREIVSGFVGPFSVRDLEERCPDIARPTINAVLKQLHEEGIIERKGSGRSTKWKNR</sequence>
<dbReference type="Pfam" id="PF02661">
    <property type="entry name" value="Fic"/>
    <property type="match status" value="1"/>
</dbReference>
<evidence type="ECO:0000313" key="3">
    <source>
        <dbReference type="Proteomes" id="UP001232973"/>
    </source>
</evidence>